<reference evidence="1" key="1">
    <citation type="journal article" date="2023" name="Science">
        <title>Genome structures resolve the early diversification of teleost fishes.</title>
        <authorList>
            <person name="Parey E."/>
            <person name="Louis A."/>
            <person name="Montfort J."/>
            <person name="Bouchez O."/>
            <person name="Roques C."/>
            <person name="Iampietro C."/>
            <person name="Lluch J."/>
            <person name="Castinel A."/>
            <person name="Donnadieu C."/>
            <person name="Desvignes T."/>
            <person name="Floi Bucao C."/>
            <person name="Jouanno E."/>
            <person name="Wen M."/>
            <person name="Mejri S."/>
            <person name="Dirks R."/>
            <person name="Jansen H."/>
            <person name="Henkel C."/>
            <person name="Chen W.J."/>
            <person name="Zahm M."/>
            <person name="Cabau C."/>
            <person name="Klopp C."/>
            <person name="Thompson A.W."/>
            <person name="Robinson-Rechavi M."/>
            <person name="Braasch I."/>
            <person name="Lecointre G."/>
            <person name="Bobe J."/>
            <person name="Postlethwait J.H."/>
            <person name="Berthelot C."/>
            <person name="Roest Crollius H."/>
            <person name="Guiguen Y."/>
        </authorList>
    </citation>
    <scope>NUCLEOTIDE SEQUENCE</scope>
    <source>
        <strain evidence="1">NC1722</strain>
    </source>
</reference>
<name>A0AAD7WMM6_9TELE</name>
<accession>A0AAD7WMM6</accession>
<sequence length="101" mass="10774">MHQVDPGRTKLTFSIRDRCSVSVSQRSLRLAPCSTFDHGVIGRHRFPSDRPVTLGKFSLRNTEAPTGCLAGRGGGLRNATHKLIGAGREEISAPVPAPALG</sequence>
<dbReference type="EMBL" id="JAINUG010000064">
    <property type="protein sequence ID" value="KAJ8402343.1"/>
    <property type="molecule type" value="Genomic_DNA"/>
</dbReference>
<organism evidence="1 2">
    <name type="scientific">Aldrovandia affinis</name>
    <dbReference type="NCBI Taxonomy" id="143900"/>
    <lineage>
        <taxon>Eukaryota</taxon>
        <taxon>Metazoa</taxon>
        <taxon>Chordata</taxon>
        <taxon>Craniata</taxon>
        <taxon>Vertebrata</taxon>
        <taxon>Euteleostomi</taxon>
        <taxon>Actinopterygii</taxon>
        <taxon>Neopterygii</taxon>
        <taxon>Teleostei</taxon>
        <taxon>Notacanthiformes</taxon>
        <taxon>Halosauridae</taxon>
        <taxon>Aldrovandia</taxon>
    </lineage>
</organism>
<dbReference type="AlphaFoldDB" id="A0AAD7WMM6"/>
<comment type="caution">
    <text evidence="1">The sequence shown here is derived from an EMBL/GenBank/DDBJ whole genome shotgun (WGS) entry which is preliminary data.</text>
</comment>
<evidence type="ECO:0000313" key="1">
    <source>
        <dbReference type="EMBL" id="KAJ8402343.1"/>
    </source>
</evidence>
<keyword evidence="2" id="KW-1185">Reference proteome</keyword>
<dbReference type="Proteomes" id="UP001221898">
    <property type="component" value="Unassembled WGS sequence"/>
</dbReference>
<protein>
    <submittedName>
        <fullName evidence="1">Uncharacterized protein</fullName>
    </submittedName>
</protein>
<gene>
    <name evidence="1" type="ORF">AAFF_G00368320</name>
</gene>
<proteinExistence type="predicted"/>
<evidence type="ECO:0000313" key="2">
    <source>
        <dbReference type="Proteomes" id="UP001221898"/>
    </source>
</evidence>